<proteinExistence type="predicted"/>
<dbReference type="EMBL" id="MGKI01000014">
    <property type="protein sequence ID" value="OGN22150.1"/>
    <property type="molecule type" value="Genomic_DNA"/>
</dbReference>
<evidence type="ECO:0008006" key="3">
    <source>
        <dbReference type="Google" id="ProtNLM"/>
    </source>
</evidence>
<evidence type="ECO:0000313" key="2">
    <source>
        <dbReference type="Proteomes" id="UP000178227"/>
    </source>
</evidence>
<organism evidence="1 2">
    <name type="scientific">Candidatus Yanofskybacteria bacterium RIFCSPLOWO2_01_FULL_42_49</name>
    <dbReference type="NCBI Taxonomy" id="1802694"/>
    <lineage>
        <taxon>Bacteria</taxon>
        <taxon>Candidatus Yanofskyibacteriota</taxon>
    </lineage>
</organism>
<dbReference type="Gene3D" id="3.90.550.10">
    <property type="entry name" value="Spore Coat Polysaccharide Biosynthesis Protein SpsA, Chain A"/>
    <property type="match status" value="1"/>
</dbReference>
<dbReference type="Proteomes" id="UP000178227">
    <property type="component" value="Unassembled WGS sequence"/>
</dbReference>
<comment type="caution">
    <text evidence="1">The sequence shown here is derived from an EMBL/GenBank/DDBJ whole genome shotgun (WGS) entry which is preliminary data.</text>
</comment>
<dbReference type="InterPro" id="IPR029044">
    <property type="entry name" value="Nucleotide-diphossugar_trans"/>
</dbReference>
<dbReference type="STRING" id="1802694.A2918_03255"/>
<protein>
    <recommendedName>
        <fullName evidence="3">Glycosyltransferase 2-like domain-containing protein</fullName>
    </recommendedName>
</protein>
<accession>A0A1F8GAT8</accession>
<reference evidence="1 2" key="1">
    <citation type="journal article" date="2016" name="Nat. Commun.">
        <title>Thousands of microbial genomes shed light on interconnected biogeochemical processes in an aquifer system.</title>
        <authorList>
            <person name="Anantharaman K."/>
            <person name="Brown C.T."/>
            <person name="Hug L.A."/>
            <person name="Sharon I."/>
            <person name="Castelle C.J."/>
            <person name="Probst A.J."/>
            <person name="Thomas B.C."/>
            <person name="Singh A."/>
            <person name="Wilkins M.J."/>
            <person name="Karaoz U."/>
            <person name="Brodie E.L."/>
            <person name="Williams K.H."/>
            <person name="Hubbard S.S."/>
            <person name="Banfield J.F."/>
        </authorList>
    </citation>
    <scope>NUCLEOTIDE SEQUENCE [LARGE SCALE GENOMIC DNA]</scope>
</reference>
<evidence type="ECO:0000313" key="1">
    <source>
        <dbReference type="EMBL" id="OGN22150.1"/>
    </source>
</evidence>
<dbReference type="SUPFAM" id="SSF53448">
    <property type="entry name" value="Nucleotide-diphospho-sugar transferases"/>
    <property type="match status" value="1"/>
</dbReference>
<dbReference type="AlphaFoldDB" id="A0A1F8GAT8"/>
<dbReference type="InterPro" id="IPR031042">
    <property type="entry name" value="Glyco_TIGR04440"/>
</dbReference>
<gene>
    <name evidence="1" type="ORF">A2918_03255</name>
</gene>
<sequence>MGNEQNTKVAISISTMNRPDFLARTLNYYAKCKSPHPVYLSDSSSPENVKIIKSILKKLDNKLEIHYNWLPPGLEPHERTLSVVKEKYALINGDDDYEIPSTLTKCAEFLENNPDYTAAGGHGISFRLKTSGPYGEIKRLADYPFYPIEANTASQRLNDFLKKCFVVTSGVNRVEHLKKIWVIPLPIINTWSELFQISHCAVSGKIKLLDCLGIVRHIHDQQYYLTSMVDWLTEKEFYNYYTIFQDHLAKTIAKIDNVSIDQAKQTVKNAFWEYLQVYMANEKKGLGANNEELKTSSPTLKTLRVTLGKTFPVLKTAYRQYLRPFISDKQQMHYDAMNSRSPYFKEFQFVMDSFTGKDIKTHDQQQ</sequence>
<dbReference type="NCBIfam" id="TIGR04440">
    <property type="entry name" value="glyco_TIGR04440"/>
    <property type="match status" value="1"/>
</dbReference>
<name>A0A1F8GAT8_9BACT</name>